<sequence>MQLTGKFSMVLFQQWFPLLNSTEIEQQAHWTRLCSHTHFHFFVCERKSNIKRKAP</sequence>
<protein>
    <submittedName>
        <fullName evidence="1">Uncharacterized protein</fullName>
    </submittedName>
</protein>
<reference evidence="1" key="1">
    <citation type="submission" date="2018-02" db="EMBL/GenBank/DDBJ databases">
        <title>Rhizophora mucronata_Transcriptome.</title>
        <authorList>
            <person name="Meera S.P."/>
            <person name="Sreeshan A."/>
            <person name="Augustine A."/>
        </authorList>
    </citation>
    <scope>NUCLEOTIDE SEQUENCE</scope>
    <source>
        <tissue evidence="1">Leaf</tissue>
    </source>
</reference>
<name>A0A2P2PAK7_RHIMU</name>
<dbReference type="AlphaFoldDB" id="A0A2P2PAK7"/>
<dbReference type="EMBL" id="GGEC01071288">
    <property type="protein sequence ID" value="MBX51772.1"/>
    <property type="molecule type" value="Transcribed_RNA"/>
</dbReference>
<proteinExistence type="predicted"/>
<accession>A0A2P2PAK7</accession>
<evidence type="ECO:0000313" key="1">
    <source>
        <dbReference type="EMBL" id="MBX51772.1"/>
    </source>
</evidence>
<organism evidence="1">
    <name type="scientific">Rhizophora mucronata</name>
    <name type="common">Asiatic mangrove</name>
    <dbReference type="NCBI Taxonomy" id="61149"/>
    <lineage>
        <taxon>Eukaryota</taxon>
        <taxon>Viridiplantae</taxon>
        <taxon>Streptophyta</taxon>
        <taxon>Embryophyta</taxon>
        <taxon>Tracheophyta</taxon>
        <taxon>Spermatophyta</taxon>
        <taxon>Magnoliopsida</taxon>
        <taxon>eudicotyledons</taxon>
        <taxon>Gunneridae</taxon>
        <taxon>Pentapetalae</taxon>
        <taxon>rosids</taxon>
        <taxon>fabids</taxon>
        <taxon>Malpighiales</taxon>
        <taxon>Rhizophoraceae</taxon>
        <taxon>Rhizophora</taxon>
    </lineage>
</organism>